<keyword evidence="3" id="KW-1185">Reference proteome</keyword>
<comment type="caution">
    <text evidence="2">The sequence shown here is derived from an EMBL/GenBank/DDBJ whole genome shotgun (WGS) entry which is preliminary data.</text>
</comment>
<feature type="compositionally biased region" description="Basic and acidic residues" evidence="1">
    <location>
        <begin position="59"/>
        <end position="69"/>
    </location>
</feature>
<dbReference type="Gene3D" id="1.10.600.10">
    <property type="entry name" value="Farnesyl Diphosphate Synthase"/>
    <property type="match status" value="1"/>
</dbReference>
<sequence>MYETGVSEAEARKHVEKLIQKAWRNMNKYQMDSETPFARRFVAAAINLARIAECTYQHGDGHGAPDSRSRNRISSLIIEPISFH</sequence>
<dbReference type="AlphaFoldDB" id="A0A9Q0UP51"/>
<gene>
    <name evidence="2" type="ORF">OIU74_005559</name>
</gene>
<dbReference type="Proteomes" id="UP001151752">
    <property type="component" value="Chromosome 7"/>
</dbReference>
<accession>A0A9Q0UP51</accession>
<evidence type="ECO:0000313" key="3">
    <source>
        <dbReference type="Proteomes" id="UP001151752"/>
    </source>
</evidence>
<proteinExistence type="predicted"/>
<protein>
    <submittedName>
        <fullName evidence="2">TERPENE SYNTHASE 12-RELATED</fullName>
    </submittedName>
</protein>
<reference evidence="2" key="2">
    <citation type="journal article" date="2023" name="Int. J. Mol. Sci.">
        <title>De Novo Assembly and Annotation of 11 Diverse Shrub Willow (Salix) Genomes Reveals Novel Gene Organization in Sex-Linked Regions.</title>
        <authorList>
            <person name="Hyden B."/>
            <person name="Feng K."/>
            <person name="Yates T.B."/>
            <person name="Jawdy S."/>
            <person name="Cereghino C."/>
            <person name="Smart L.B."/>
            <person name="Muchero W."/>
        </authorList>
    </citation>
    <scope>NUCLEOTIDE SEQUENCE</scope>
    <source>
        <tissue evidence="2">Shoot tip</tissue>
    </source>
</reference>
<organism evidence="2 3">
    <name type="scientific">Salix koriyanagi</name>
    <dbReference type="NCBI Taxonomy" id="2511006"/>
    <lineage>
        <taxon>Eukaryota</taxon>
        <taxon>Viridiplantae</taxon>
        <taxon>Streptophyta</taxon>
        <taxon>Embryophyta</taxon>
        <taxon>Tracheophyta</taxon>
        <taxon>Spermatophyta</taxon>
        <taxon>Magnoliopsida</taxon>
        <taxon>eudicotyledons</taxon>
        <taxon>Gunneridae</taxon>
        <taxon>Pentapetalae</taxon>
        <taxon>rosids</taxon>
        <taxon>fabids</taxon>
        <taxon>Malpighiales</taxon>
        <taxon>Salicaceae</taxon>
        <taxon>Saliceae</taxon>
        <taxon>Salix</taxon>
    </lineage>
</organism>
<evidence type="ECO:0000313" key="2">
    <source>
        <dbReference type="EMBL" id="KAJ6733794.1"/>
    </source>
</evidence>
<dbReference type="InterPro" id="IPR008949">
    <property type="entry name" value="Isoprenoid_synthase_dom_sf"/>
</dbReference>
<evidence type="ECO:0000256" key="1">
    <source>
        <dbReference type="SAM" id="MobiDB-lite"/>
    </source>
</evidence>
<reference evidence="2" key="1">
    <citation type="submission" date="2022-11" db="EMBL/GenBank/DDBJ databases">
        <authorList>
            <person name="Hyden B.L."/>
            <person name="Feng K."/>
            <person name="Yates T."/>
            <person name="Jawdy S."/>
            <person name="Smart L.B."/>
            <person name="Muchero W."/>
        </authorList>
    </citation>
    <scope>NUCLEOTIDE SEQUENCE</scope>
    <source>
        <tissue evidence="2">Shoot tip</tissue>
    </source>
</reference>
<feature type="region of interest" description="Disordered" evidence="1">
    <location>
        <begin position="57"/>
        <end position="84"/>
    </location>
</feature>
<dbReference type="EMBL" id="JAPFFM010000011">
    <property type="protein sequence ID" value="KAJ6733794.1"/>
    <property type="molecule type" value="Genomic_DNA"/>
</dbReference>
<name>A0A9Q0UP51_9ROSI</name>
<dbReference type="SUPFAM" id="SSF48576">
    <property type="entry name" value="Terpenoid synthases"/>
    <property type="match status" value="1"/>
</dbReference>